<accession>B1G9Q8</accession>
<keyword evidence="2" id="KW-1185">Reference proteome</keyword>
<dbReference type="Proteomes" id="UP000005045">
    <property type="component" value="Unassembled WGS sequence"/>
</dbReference>
<organism evidence="1 2">
    <name type="scientific">Paraburkholderia graminis (strain ATCC 700544 / DSM 17151 / LMG 18924 / NCIMB 13744 / C4D1M)</name>
    <dbReference type="NCBI Taxonomy" id="396598"/>
    <lineage>
        <taxon>Bacteria</taxon>
        <taxon>Pseudomonadati</taxon>
        <taxon>Pseudomonadota</taxon>
        <taxon>Betaproteobacteria</taxon>
        <taxon>Burkholderiales</taxon>
        <taxon>Burkholderiaceae</taxon>
        <taxon>Paraburkholderia</taxon>
    </lineage>
</organism>
<reference evidence="1 2" key="1">
    <citation type="submission" date="2008-03" db="EMBL/GenBank/DDBJ databases">
        <title>Sequencing of the draft genome and assembly of Burkholderia graminis C4D1M.</title>
        <authorList>
            <consortium name="US DOE Joint Genome Institute (JGI-PGF)"/>
            <person name="Copeland A."/>
            <person name="Lucas S."/>
            <person name="Lapidus A."/>
            <person name="Glavina del Rio T."/>
            <person name="Dalin E."/>
            <person name="Tice H."/>
            <person name="Bruce D."/>
            <person name="Goodwin L."/>
            <person name="Pitluck S."/>
            <person name="Larimer F."/>
            <person name="Land M.L."/>
            <person name="Hauser L."/>
            <person name="Tiedje J."/>
            <person name="Richardson P."/>
        </authorList>
    </citation>
    <scope>NUCLEOTIDE SEQUENCE [LARGE SCALE GENOMIC DNA]</scope>
    <source>
        <strain evidence="2">ATCC 700544 / DSM 17151 / LMG 18924 / NCIMB 13744 / C4D1M</strain>
    </source>
</reference>
<dbReference type="EMBL" id="ABLD01000033">
    <property type="protein sequence ID" value="EDT07167.1"/>
    <property type="molecule type" value="Genomic_DNA"/>
</dbReference>
<evidence type="ECO:0000313" key="2">
    <source>
        <dbReference type="Proteomes" id="UP000005045"/>
    </source>
</evidence>
<proteinExistence type="predicted"/>
<dbReference type="AlphaFoldDB" id="B1G9Q8"/>
<comment type="caution">
    <text evidence="1">The sequence shown here is derived from an EMBL/GenBank/DDBJ whole genome shotgun (WGS) entry which is preliminary data.</text>
</comment>
<evidence type="ECO:0000313" key="1">
    <source>
        <dbReference type="EMBL" id="EDT07167.1"/>
    </source>
</evidence>
<sequence length="213" mass="23895">MRGERSADSQMRRGPLAGGNQLIRGFLHAVVSEHIVRAHAKHQSAAYGLPHAGVGDLLRFVLHPCQRRDIGHIAEARELSQHVTRFGGQAAELRSHQVGDVVGIALCADARQIPRPYRGAMIEADQAFIVQRGQKLDREKRIAACLLMHELRKRLDRCAVAVQRIGSKLRDASRVQRLEHDLLHVASRATNRIERARKRVRRIDFVVAVCADQ</sequence>
<protein>
    <submittedName>
        <fullName evidence="1">Uncharacterized protein</fullName>
    </submittedName>
</protein>
<name>B1G9Q8_PARG4</name>
<gene>
    <name evidence="1" type="ORF">BgramDRAFT_6104</name>
</gene>